<protein>
    <submittedName>
        <fullName evidence="1">HCP-like protein</fullName>
    </submittedName>
</protein>
<dbReference type="EMBL" id="CM037014">
    <property type="protein sequence ID" value="KAH7686438.1"/>
    <property type="molecule type" value="Genomic_DNA"/>
</dbReference>
<keyword evidence="2" id="KW-1185">Reference proteome</keyword>
<comment type="caution">
    <text evidence="1">The sequence shown here is derived from an EMBL/GenBank/DDBJ whole genome shotgun (WGS) entry which is preliminary data.</text>
</comment>
<proteinExistence type="predicted"/>
<sequence>MAPAAIPQAMMLAIPAPPRAPPAVGTGASITASSSSPSPFFAFIPRIRDRGRNCEHIRAALKESLASSSPNAINPAAKSSARRAAVAEVKESTDLDSALLRVGGILHVHDLNVILRHFGESKRWNEVSQQFFQIYGNKWQPDERNAKFEKSMELFDQMKDDGLQPDLVTYSTLLAGCAKIKYGYIKAMHLVQELENNGLHKDSVIYGTLISICASNNLSEEAEAFFQQMLDEGCSPNIFHYSSLLNAYSLDGNYAKAEKLVESMKSSGVAPNKVILTTLLKVYAKVGLFEKGRKLLTELEDLGFAKDEMPYCVLMDNLAKSGDVQAAKTIFSEMRAKGVKIDGYSYSIMISALCRSGQLKEAKQLAKDFEASYAKYDLVMLNTLLRVYCNAGDMENVMQMMRKMDELSISPDWNTFHILIKYFCKEKLYHLAYRTIEDMNKRGHQLDEELCSVLIVQLGQGGFPSEAFSVYNFLKYSKRNMRKILHEQMLDILVAAGLLKDAYVTMKDNAESISNHLLEKFAITFMKSGNINLINDVLKAFHRAGHRINQEVFRRAITRYIGKPEKKELLLQLLQWMSGQGYVVDSASRNLLLKNSHLFGPKQLIAEILSKQQMMLRRKSSSPEVKK</sequence>
<accession>A0ACB7WF21</accession>
<dbReference type="Proteomes" id="UP000827976">
    <property type="component" value="Chromosome 4"/>
</dbReference>
<name>A0ACB7WF21_DIOAL</name>
<gene>
    <name evidence="1" type="ORF">IHE45_04G104700</name>
</gene>
<organism evidence="1 2">
    <name type="scientific">Dioscorea alata</name>
    <name type="common">Purple yam</name>
    <dbReference type="NCBI Taxonomy" id="55571"/>
    <lineage>
        <taxon>Eukaryota</taxon>
        <taxon>Viridiplantae</taxon>
        <taxon>Streptophyta</taxon>
        <taxon>Embryophyta</taxon>
        <taxon>Tracheophyta</taxon>
        <taxon>Spermatophyta</taxon>
        <taxon>Magnoliopsida</taxon>
        <taxon>Liliopsida</taxon>
        <taxon>Dioscoreales</taxon>
        <taxon>Dioscoreaceae</taxon>
        <taxon>Dioscorea</taxon>
    </lineage>
</organism>
<evidence type="ECO:0000313" key="2">
    <source>
        <dbReference type="Proteomes" id="UP000827976"/>
    </source>
</evidence>
<evidence type="ECO:0000313" key="1">
    <source>
        <dbReference type="EMBL" id="KAH7686438.1"/>
    </source>
</evidence>
<reference evidence="2" key="1">
    <citation type="journal article" date="2022" name="Nat. Commun.">
        <title>Chromosome evolution and the genetic basis of agronomically important traits in greater yam.</title>
        <authorList>
            <person name="Bredeson J.V."/>
            <person name="Lyons J.B."/>
            <person name="Oniyinde I.O."/>
            <person name="Okereke N.R."/>
            <person name="Kolade O."/>
            <person name="Nnabue I."/>
            <person name="Nwadili C.O."/>
            <person name="Hribova E."/>
            <person name="Parker M."/>
            <person name="Nwogha J."/>
            <person name="Shu S."/>
            <person name="Carlson J."/>
            <person name="Kariba R."/>
            <person name="Muthemba S."/>
            <person name="Knop K."/>
            <person name="Barton G.J."/>
            <person name="Sherwood A.V."/>
            <person name="Lopez-Montes A."/>
            <person name="Asiedu R."/>
            <person name="Jamnadass R."/>
            <person name="Muchugi A."/>
            <person name="Goodstein D."/>
            <person name="Egesi C.N."/>
            <person name="Featherston J."/>
            <person name="Asfaw A."/>
            <person name="Simpson G.G."/>
            <person name="Dolezel J."/>
            <person name="Hendre P.S."/>
            <person name="Van Deynze A."/>
            <person name="Kumar P.L."/>
            <person name="Obidiegwu J.E."/>
            <person name="Bhattacharjee R."/>
            <person name="Rokhsar D.S."/>
        </authorList>
    </citation>
    <scope>NUCLEOTIDE SEQUENCE [LARGE SCALE GENOMIC DNA]</scope>
    <source>
        <strain evidence="2">cv. TDa95/00328</strain>
    </source>
</reference>